<feature type="compositionally biased region" description="Gly residues" evidence="1">
    <location>
        <begin position="385"/>
        <end position="398"/>
    </location>
</feature>
<dbReference type="PANTHER" id="PTHR43830">
    <property type="entry name" value="PROTEIN PSP1"/>
    <property type="match status" value="1"/>
</dbReference>
<protein>
    <recommendedName>
        <fullName evidence="2">PSP1 C-terminal domain-containing protein</fullName>
    </recommendedName>
</protein>
<feature type="compositionally biased region" description="Basic and acidic residues" evidence="1">
    <location>
        <begin position="399"/>
        <end position="442"/>
    </location>
</feature>
<dbReference type="OrthoDB" id="9779344at2"/>
<reference evidence="3 4" key="1">
    <citation type="submission" date="2018-04" db="EMBL/GenBank/DDBJ databases">
        <title>Chitinophaga fuyangensis sp. nov., isolated from soil in a chemical factory.</title>
        <authorList>
            <person name="Chen K."/>
        </authorList>
    </citation>
    <scope>NUCLEOTIDE SEQUENCE [LARGE SCALE GENOMIC DNA]</scope>
    <source>
        <strain evidence="3 4">LY-1</strain>
    </source>
</reference>
<accession>A0A2T7BKU6</accession>
<sequence length="525" mass="58940">MSCAGCGTGGDGKPKGCKSNGGCSTGGCNRLNVFDWLADIPLSDSLAPFDIIEVSFNNGSRKDFYRNVTRQLFEKGEMVTVEGVSGFDVGMVSLTGELVKLQMKKRRAEDTPEVKKVLRRSSTEDMHRMEENKRREREALVRSRALARSLGLEMKLTEVEMQADGRKATFFYTADDRVDFRELIKIFAAEFKVKVEMRQIGARQEAGKVGGIGSCGRELCCSTWLTDFKSVNTTAARYQNLSINQAKLSGQCGRLKCCLNYELDTYLDALKDFPEDADTIETASGTASLQKRDIFKNLMWYSYSNSNKLYPLTIQRVKEIRQMNRQGQKPDELKAVEVVTGKGAKEADLGFVDVVGQISLRSLEKNAQKRKQKDRDKQARQQSQKGGGQQPQGGGNRGEGNKDKQRQRGDKEKQNEGREPREDRELRGEQREQREGRERGEGRNNNQPRGDRGGNNQPRGERPQQQRPARGEQKPKGERPPQQQGGDNPEGAPQQGQGGGKHRDRGPRHRPKQPQQSQQQPKKDA</sequence>
<dbReference type="AlphaFoldDB" id="A0A2T7BKU6"/>
<dbReference type="NCBIfam" id="NF041131">
    <property type="entry name" value="RicT_YaaT_fam"/>
    <property type="match status" value="1"/>
</dbReference>
<evidence type="ECO:0000313" key="4">
    <source>
        <dbReference type="Proteomes" id="UP000244450"/>
    </source>
</evidence>
<dbReference type="InterPro" id="IPR047767">
    <property type="entry name" value="PSP1-like"/>
</dbReference>
<feature type="compositionally biased region" description="Basic residues" evidence="1">
    <location>
        <begin position="500"/>
        <end position="512"/>
    </location>
</feature>
<dbReference type="PROSITE" id="PS51411">
    <property type="entry name" value="PSP1_C"/>
    <property type="match status" value="1"/>
</dbReference>
<dbReference type="GO" id="GO:0005737">
    <property type="term" value="C:cytoplasm"/>
    <property type="evidence" value="ECO:0007669"/>
    <property type="project" value="TreeGrafter"/>
</dbReference>
<feature type="domain" description="PSP1 C-terminal" evidence="2">
    <location>
        <begin position="115"/>
        <end position="200"/>
    </location>
</feature>
<feature type="compositionally biased region" description="Low complexity" evidence="1">
    <location>
        <begin position="513"/>
        <end position="525"/>
    </location>
</feature>
<keyword evidence="4" id="KW-1185">Reference proteome</keyword>
<organism evidence="3 4">
    <name type="scientific">Chitinophaga parva</name>
    <dbReference type="NCBI Taxonomy" id="2169414"/>
    <lineage>
        <taxon>Bacteria</taxon>
        <taxon>Pseudomonadati</taxon>
        <taxon>Bacteroidota</taxon>
        <taxon>Chitinophagia</taxon>
        <taxon>Chitinophagales</taxon>
        <taxon>Chitinophagaceae</taxon>
        <taxon>Chitinophaga</taxon>
    </lineage>
</organism>
<feature type="region of interest" description="Disordered" evidence="1">
    <location>
        <begin position="365"/>
        <end position="525"/>
    </location>
</feature>
<evidence type="ECO:0000313" key="3">
    <source>
        <dbReference type="EMBL" id="PUZ28298.1"/>
    </source>
</evidence>
<feature type="compositionally biased region" description="Basic and acidic residues" evidence="1">
    <location>
        <begin position="459"/>
        <end position="479"/>
    </location>
</feature>
<proteinExistence type="predicted"/>
<comment type="caution">
    <text evidence="3">The sequence shown here is derived from an EMBL/GenBank/DDBJ whole genome shotgun (WGS) entry which is preliminary data.</text>
</comment>
<dbReference type="Proteomes" id="UP000244450">
    <property type="component" value="Unassembled WGS sequence"/>
</dbReference>
<gene>
    <name evidence="3" type="ORF">DCC81_02090</name>
</gene>
<dbReference type="EMBL" id="QCYK01000001">
    <property type="protein sequence ID" value="PUZ28298.1"/>
    <property type="molecule type" value="Genomic_DNA"/>
</dbReference>
<dbReference type="Pfam" id="PF04468">
    <property type="entry name" value="PSP1"/>
    <property type="match status" value="1"/>
</dbReference>
<dbReference type="InterPro" id="IPR007557">
    <property type="entry name" value="PSP1_C"/>
</dbReference>
<evidence type="ECO:0000256" key="1">
    <source>
        <dbReference type="SAM" id="MobiDB-lite"/>
    </source>
</evidence>
<name>A0A2T7BKU6_9BACT</name>
<dbReference type="PANTHER" id="PTHR43830:SF3">
    <property type="entry name" value="PROTEIN PSP1"/>
    <property type="match status" value="1"/>
</dbReference>
<feature type="compositionally biased region" description="Basic and acidic residues" evidence="1">
    <location>
        <begin position="365"/>
        <end position="379"/>
    </location>
</feature>
<evidence type="ECO:0000259" key="2">
    <source>
        <dbReference type="PROSITE" id="PS51411"/>
    </source>
</evidence>